<feature type="region of interest" description="Disordered" evidence="1">
    <location>
        <begin position="336"/>
        <end position="356"/>
    </location>
</feature>
<sequence>MKKWVLGLLFLAGMSTAAFAQGGNRKSSVSGTVIDGEDKSPVIQATIQVLSLPDSTMVTGNVTDLDGHFSIPVRPGKYVLKVSFVGYKTSWKQVTLTNAKPRVNTGEISLMADATLLEGVEIVAQAPEVTASEDTLVYNSSAYRVPEGSALEELVKKLPGAEVDENGKITINGKEIKKIMIDGKEFFADDPNIAMKNLPVNIIDKVRAYDKQSDMARVTGIDDGEEETVIDLTVKKGMNKGWFGNVDLAAGTEDRYSGKIMANHFYEKNQFTVIGSMNNVNDNGFPGGGGGFRGGRQNGLNAVKMAGFNFGTESEKLETGGSVNFNYRDADIQQKQTSETFVSSENSSFKNAMDRSRNKTTNLTADFRFEWRPDTMTTMIFRPRLTYGKTNNGSDSHSFTFDTDPQHSTDELLNAEDITSLVPEENIINTIVKNSLQKGDDLTAGGSLMLNRRLGTAGRNITFRGSYNYTNSESEQFSASTTDYFQLMQDSTEILNRYITTPTKSYNYSLRFSYSEPIFHGGFLQFSYNFQYKHSNTDNSTYDMPLEWTIDQGFVPAWGSLNTDLSKKAEYNYYNHQADVALRWIRQKMQLNVGASFQPQRSTLTYQMGDYAVDTVRTVFNFTPTLDFRYKFNKTSQLRVNYRGRSSQPSMTDLLPISDNTDPLNVRVGNPGLKPSFTNSLMVFYNTFNVDKQRGLMTHFRFQNVMNSISNRKTYDESTGGYVTMPENINGNWNLFGIIGTNTALRNKKFTINTFTRASYNNIVSYISDSSALSEADKNTMRQLVLGERLRGTYRNNWWEFSLNGSLDYTHSRNSFQDRNNMDTYQFSYGASTNVNLPWNMSISTDLSQNSRRGYTDASMNRDELIWNAQISQNFLKGNAATVSLQFYDILRNQSNISRTISAAMRQDTEYNAIYSYCMLHFIYRLNLFGGKGNAPRPGGPGFGPGGHGPGGGPRRF</sequence>
<evidence type="ECO:0000259" key="3">
    <source>
        <dbReference type="Pfam" id="PF14905"/>
    </source>
</evidence>
<dbReference type="Proteomes" id="UP000283855">
    <property type="component" value="Unassembled WGS sequence"/>
</dbReference>
<feature type="region of interest" description="Disordered" evidence="1">
    <location>
        <begin position="937"/>
        <end position="957"/>
    </location>
</feature>
<dbReference type="SUPFAM" id="SSF56935">
    <property type="entry name" value="Porins"/>
    <property type="match status" value="1"/>
</dbReference>
<evidence type="ECO:0000313" key="4">
    <source>
        <dbReference type="EMBL" id="RHA76680.1"/>
    </source>
</evidence>
<name>A0A413T1B2_9BACT</name>
<dbReference type="SUPFAM" id="SSF49464">
    <property type="entry name" value="Carboxypeptidase regulatory domain-like"/>
    <property type="match status" value="1"/>
</dbReference>
<dbReference type="InterPro" id="IPR041700">
    <property type="entry name" value="OMP_b-brl_3"/>
</dbReference>
<dbReference type="EMBL" id="QSFT01000009">
    <property type="protein sequence ID" value="RHA76680.1"/>
    <property type="molecule type" value="Genomic_DNA"/>
</dbReference>
<feature type="signal peptide" evidence="2">
    <location>
        <begin position="1"/>
        <end position="20"/>
    </location>
</feature>
<comment type="caution">
    <text evidence="4">The sequence shown here is derived from an EMBL/GenBank/DDBJ whole genome shotgun (WGS) entry which is preliminary data.</text>
</comment>
<proteinExistence type="predicted"/>
<evidence type="ECO:0000256" key="1">
    <source>
        <dbReference type="SAM" id="MobiDB-lite"/>
    </source>
</evidence>
<feature type="compositionally biased region" description="Gly residues" evidence="1">
    <location>
        <begin position="940"/>
        <end position="957"/>
    </location>
</feature>
<feature type="compositionally biased region" description="Polar residues" evidence="1">
    <location>
        <begin position="336"/>
        <end position="350"/>
    </location>
</feature>
<evidence type="ECO:0000313" key="5">
    <source>
        <dbReference type="Proteomes" id="UP000283855"/>
    </source>
</evidence>
<keyword evidence="2" id="KW-0732">Signal</keyword>
<feature type="chain" id="PRO_5019341609" evidence="2">
    <location>
        <begin position="21"/>
        <end position="957"/>
    </location>
</feature>
<dbReference type="Gene3D" id="2.60.40.1120">
    <property type="entry name" value="Carboxypeptidase-like, regulatory domain"/>
    <property type="match status" value="1"/>
</dbReference>
<keyword evidence="4" id="KW-0675">Receptor</keyword>
<feature type="domain" description="Outer membrane protein beta-barrel" evidence="3">
    <location>
        <begin position="454"/>
        <end position="763"/>
    </location>
</feature>
<dbReference type="InterPro" id="IPR008969">
    <property type="entry name" value="CarboxyPept-like_regulatory"/>
</dbReference>
<dbReference type="Pfam" id="PF13715">
    <property type="entry name" value="CarbopepD_reg_2"/>
    <property type="match status" value="1"/>
</dbReference>
<dbReference type="RefSeq" id="WP_118400185.1">
    <property type="nucleotide sequence ID" value="NZ_CABJGD010000009.1"/>
</dbReference>
<dbReference type="Pfam" id="PF14905">
    <property type="entry name" value="OMP_b-brl_3"/>
    <property type="match status" value="1"/>
</dbReference>
<accession>A0A413T1B2</accession>
<organism evidence="4 5">
    <name type="scientific">Phocaeicola coprophilus</name>
    <dbReference type="NCBI Taxonomy" id="387090"/>
    <lineage>
        <taxon>Bacteria</taxon>
        <taxon>Pseudomonadati</taxon>
        <taxon>Bacteroidota</taxon>
        <taxon>Bacteroidia</taxon>
        <taxon>Bacteroidales</taxon>
        <taxon>Bacteroidaceae</taxon>
        <taxon>Phocaeicola</taxon>
    </lineage>
</organism>
<evidence type="ECO:0000256" key="2">
    <source>
        <dbReference type="SAM" id="SignalP"/>
    </source>
</evidence>
<reference evidence="4 5" key="1">
    <citation type="submission" date="2018-08" db="EMBL/GenBank/DDBJ databases">
        <title>A genome reference for cultivated species of the human gut microbiota.</title>
        <authorList>
            <person name="Zou Y."/>
            <person name="Xue W."/>
            <person name="Luo G."/>
        </authorList>
    </citation>
    <scope>NUCLEOTIDE SEQUENCE [LARGE SCALE GENOMIC DNA]</scope>
    <source>
        <strain evidence="4 5">AM42-38</strain>
    </source>
</reference>
<dbReference type="AlphaFoldDB" id="A0A413T1B2"/>
<protein>
    <submittedName>
        <fullName evidence="4">TonB-dependent receptor</fullName>
    </submittedName>
</protein>
<gene>
    <name evidence="4" type="ORF">DW921_05730</name>
</gene>